<name>A0A699JVB2_TANCI</name>
<comment type="caution">
    <text evidence="3">The sequence shown here is derived from an EMBL/GenBank/DDBJ whole genome shotgun (WGS) entry which is preliminary data.</text>
</comment>
<feature type="region of interest" description="Disordered" evidence="2">
    <location>
        <begin position="92"/>
        <end position="112"/>
    </location>
</feature>
<accession>A0A699JVB2</accession>
<feature type="compositionally biased region" description="Acidic residues" evidence="2">
    <location>
        <begin position="100"/>
        <end position="112"/>
    </location>
</feature>
<dbReference type="EMBL" id="BKCJ010447045">
    <property type="protein sequence ID" value="GFA56788.1"/>
    <property type="molecule type" value="Genomic_DNA"/>
</dbReference>
<evidence type="ECO:0008006" key="4">
    <source>
        <dbReference type="Google" id="ProtNLM"/>
    </source>
</evidence>
<sequence>MNEMIRNNLIVTTMQVNVQFLQQLQPEWSRKPKRVKDIAYHKEKMLLCKQAKQGVLLQAEQYDWLANTDKEVDEQELEANYSYLAKIQEVPNAESGTDSEPVEQNEQNDVESDDEHVVLANLIANLRLDVDENKKTQKQLKKANTTLAQELKECKSILVETSKSLEKSISVRDSCLVTLQTKQTEFEKYKAFNDRTVDYDKLE</sequence>
<protein>
    <recommendedName>
        <fullName evidence="4">Gag-Pol polyprotein</fullName>
    </recommendedName>
</protein>
<evidence type="ECO:0000256" key="1">
    <source>
        <dbReference type="SAM" id="Coils"/>
    </source>
</evidence>
<dbReference type="AlphaFoldDB" id="A0A699JVB2"/>
<reference evidence="3" key="1">
    <citation type="journal article" date="2019" name="Sci. Rep.">
        <title>Draft genome of Tanacetum cinerariifolium, the natural source of mosquito coil.</title>
        <authorList>
            <person name="Yamashiro T."/>
            <person name="Shiraishi A."/>
            <person name="Satake H."/>
            <person name="Nakayama K."/>
        </authorList>
    </citation>
    <scope>NUCLEOTIDE SEQUENCE</scope>
</reference>
<evidence type="ECO:0000256" key="2">
    <source>
        <dbReference type="SAM" id="MobiDB-lite"/>
    </source>
</evidence>
<organism evidence="3">
    <name type="scientific">Tanacetum cinerariifolium</name>
    <name type="common">Dalmatian daisy</name>
    <name type="synonym">Chrysanthemum cinerariifolium</name>
    <dbReference type="NCBI Taxonomy" id="118510"/>
    <lineage>
        <taxon>Eukaryota</taxon>
        <taxon>Viridiplantae</taxon>
        <taxon>Streptophyta</taxon>
        <taxon>Embryophyta</taxon>
        <taxon>Tracheophyta</taxon>
        <taxon>Spermatophyta</taxon>
        <taxon>Magnoliopsida</taxon>
        <taxon>eudicotyledons</taxon>
        <taxon>Gunneridae</taxon>
        <taxon>Pentapetalae</taxon>
        <taxon>asterids</taxon>
        <taxon>campanulids</taxon>
        <taxon>Asterales</taxon>
        <taxon>Asteraceae</taxon>
        <taxon>Asteroideae</taxon>
        <taxon>Anthemideae</taxon>
        <taxon>Anthemidinae</taxon>
        <taxon>Tanacetum</taxon>
    </lineage>
</organism>
<evidence type="ECO:0000313" key="3">
    <source>
        <dbReference type="EMBL" id="GFA56788.1"/>
    </source>
</evidence>
<gene>
    <name evidence="3" type="ORF">Tci_628760</name>
</gene>
<feature type="coiled-coil region" evidence="1">
    <location>
        <begin position="123"/>
        <end position="153"/>
    </location>
</feature>
<feature type="non-terminal residue" evidence="3">
    <location>
        <position position="203"/>
    </location>
</feature>
<proteinExistence type="predicted"/>
<keyword evidence="1" id="KW-0175">Coiled coil</keyword>